<organism evidence="1 2">
    <name type="scientific">Enterococcus gallinarum</name>
    <dbReference type="NCBI Taxonomy" id="1353"/>
    <lineage>
        <taxon>Bacteria</taxon>
        <taxon>Bacillati</taxon>
        <taxon>Bacillota</taxon>
        <taxon>Bacilli</taxon>
        <taxon>Lactobacillales</taxon>
        <taxon>Enterococcaceae</taxon>
        <taxon>Enterococcus</taxon>
    </lineage>
</organism>
<sequence>MNKKEMLKAIRKSSYPFLSAPKNFWINSDDELVDMEEMDLNYLKSCQNYLKNHKTDIFRGSIGFHEKKNITDFDGIKDLLKELYATKLEELDLNIKNRA</sequence>
<reference evidence="1 2" key="1">
    <citation type="submission" date="2020-03" db="EMBL/GenBank/DDBJ databases">
        <title>Characterization of ganglioside-mimicking enterococci.</title>
        <authorList>
            <person name="Patry R.T."/>
            <person name="Nothaft H."/>
            <person name="Bridger R."/>
            <person name="Shajahan A."/>
            <person name="Huynh S."/>
            <person name="Sanchez S."/>
            <person name="Azadi P."/>
            <person name="Cooper K."/>
            <person name="Miller W.G."/>
            <person name="Parker C.T."/>
            <person name="Wells L."/>
            <person name="Szymanski C.M."/>
        </authorList>
    </citation>
    <scope>NUCLEOTIDE SEQUENCE [LARGE SCALE GENOMIC DNA]</scope>
    <source>
        <strain evidence="1 2">EGM181</strain>
        <plasmid evidence="1 2">pEGM181-2</plasmid>
    </source>
</reference>
<dbReference type="RefSeq" id="WP_192189597.1">
    <property type="nucleotide sequence ID" value="NZ_CP050486.1"/>
</dbReference>
<gene>
    <name evidence="1" type="ORF">EGM181_18280</name>
</gene>
<evidence type="ECO:0000313" key="2">
    <source>
        <dbReference type="Proteomes" id="UP000516696"/>
    </source>
</evidence>
<keyword evidence="1" id="KW-0614">Plasmid</keyword>
<geneLocation type="plasmid" evidence="1 2">
    <name>pEGM181-2</name>
</geneLocation>
<dbReference type="AlphaFoldDB" id="A0AAE7MTC6"/>
<proteinExistence type="predicted"/>
<accession>A0AAE7MTC6</accession>
<protein>
    <submittedName>
        <fullName evidence="1">Uncharacterized protein</fullName>
    </submittedName>
</protein>
<evidence type="ECO:0000313" key="1">
    <source>
        <dbReference type="EMBL" id="QOG29261.1"/>
    </source>
</evidence>
<name>A0AAE7MTC6_ENTGA</name>
<dbReference type="EMBL" id="CP050486">
    <property type="protein sequence ID" value="QOG29261.1"/>
    <property type="molecule type" value="Genomic_DNA"/>
</dbReference>
<dbReference type="Proteomes" id="UP000516696">
    <property type="component" value="Plasmid pEGM181-2"/>
</dbReference>